<dbReference type="EMBL" id="QKRA01000002">
    <property type="protein sequence ID" value="RDL45054.1"/>
    <property type="molecule type" value="Genomic_DNA"/>
</dbReference>
<organism evidence="7 8">
    <name type="scientific">Marinomonas piezotolerans</name>
    <dbReference type="NCBI Taxonomy" id="2213058"/>
    <lineage>
        <taxon>Bacteria</taxon>
        <taxon>Pseudomonadati</taxon>
        <taxon>Pseudomonadota</taxon>
        <taxon>Gammaproteobacteria</taxon>
        <taxon>Oceanospirillales</taxon>
        <taxon>Oceanospirillaceae</taxon>
        <taxon>Marinomonas</taxon>
    </lineage>
</organism>
<evidence type="ECO:0000256" key="3">
    <source>
        <dbReference type="ARBA" id="ARBA00023015"/>
    </source>
</evidence>
<evidence type="ECO:0000256" key="4">
    <source>
        <dbReference type="ARBA" id="ARBA00023125"/>
    </source>
</evidence>
<comment type="caution">
    <text evidence="7">The sequence shown here is derived from an EMBL/GenBank/DDBJ whole genome shotgun (WGS) entry which is preliminary data.</text>
</comment>
<evidence type="ECO:0000256" key="2">
    <source>
        <dbReference type="ARBA" id="ARBA00022898"/>
    </source>
</evidence>
<dbReference type="SMART" id="SM00345">
    <property type="entry name" value="HTH_GNTR"/>
    <property type="match status" value="1"/>
</dbReference>
<sequence>MIASLSFSLDPNGPPRYLQLQQQLLAAIEQGRLVVGDKLPSSRILANSLGVSRSVVVQTYDQLIAEGVLISEPKRGVFVADMQRVAPTSMPSVASDVVQPYEAFDSGIDVAAFPSKEWAASMRRAWLNPDANLLTGGFRFGYPALQRAVAAYLYALRGLECLPEQIIMTAGSRDALALLSHVLRSDTERWALESPTYPPIRASFSHLQVCHLPVTQEGCLPPKDAHWAAVLTPCRQYPLGISYSSPVREQWLDALAQGRGYIIEDDYDNEFLYQGKMQVPLMQLAKRRGVANERVFYVGSFSKVLFRGLRMGFIVAPLAQLDRVLQSQQKLGLSASLPIQPVIADFMENGSFYRHLNRMRRHYRYKRDYLITLLEQYLQPWFEWEKPSGGMHIIARVRPHWVAQAGWCEALEHGARQRNLKLMWLQQHYPNEDVAPAGLVLGFSGPSEQELARWISVIATVANTISDSSLDICK</sequence>
<comment type="similarity">
    <text evidence="1">In the C-terminal section; belongs to the class-I pyridoxal-phosphate-dependent aminotransferase family.</text>
</comment>
<dbReference type="OrthoDB" id="9808770at2"/>
<proteinExistence type="inferred from homology"/>
<dbReference type="InterPro" id="IPR051446">
    <property type="entry name" value="HTH_trans_reg/aminotransferase"/>
</dbReference>
<keyword evidence="8" id="KW-1185">Reference proteome</keyword>
<keyword evidence="3" id="KW-0805">Transcription regulation</keyword>
<dbReference type="PANTHER" id="PTHR46577">
    <property type="entry name" value="HTH-TYPE TRANSCRIPTIONAL REGULATORY PROTEIN GABR"/>
    <property type="match status" value="1"/>
</dbReference>
<dbReference type="GO" id="GO:0003677">
    <property type="term" value="F:DNA binding"/>
    <property type="evidence" value="ECO:0007669"/>
    <property type="project" value="UniProtKB-KW"/>
</dbReference>
<dbReference type="InterPro" id="IPR015424">
    <property type="entry name" value="PyrdxlP-dep_Trfase"/>
</dbReference>
<dbReference type="CDD" id="cd07377">
    <property type="entry name" value="WHTH_GntR"/>
    <property type="match status" value="1"/>
</dbReference>
<keyword evidence="5" id="KW-0804">Transcription</keyword>
<evidence type="ECO:0000313" key="8">
    <source>
        <dbReference type="Proteomes" id="UP000254326"/>
    </source>
</evidence>
<dbReference type="InterPro" id="IPR036388">
    <property type="entry name" value="WH-like_DNA-bd_sf"/>
</dbReference>
<dbReference type="Gene3D" id="3.40.640.10">
    <property type="entry name" value="Type I PLP-dependent aspartate aminotransferase-like (Major domain)"/>
    <property type="match status" value="1"/>
</dbReference>
<dbReference type="PANTHER" id="PTHR46577:SF1">
    <property type="entry name" value="HTH-TYPE TRANSCRIPTIONAL REGULATORY PROTEIN GABR"/>
    <property type="match status" value="1"/>
</dbReference>
<dbReference type="SUPFAM" id="SSF53383">
    <property type="entry name" value="PLP-dependent transferases"/>
    <property type="match status" value="1"/>
</dbReference>
<dbReference type="Pfam" id="PF00392">
    <property type="entry name" value="GntR"/>
    <property type="match status" value="1"/>
</dbReference>
<dbReference type="GO" id="GO:0008483">
    <property type="term" value="F:transaminase activity"/>
    <property type="evidence" value="ECO:0007669"/>
    <property type="project" value="UniProtKB-KW"/>
</dbReference>
<dbReference type="InterPro" id="IPR036390">
    <property type="entry name" value="WH_DNA-bd_sf"/>
</dbReference>
<keyword evidence="7" id="KW-0032">Aminotransferase</keyword>
<dbReference type="InterPro" id="IPR000524">
    <property type="entry name" value="Tscrpt_reg_HTH_GntR"/>
</dbReference>
<evidence type="ECO:0000313" key="7">
    <source>
        <dbReference type="EMBL" id="RDL45054.1"/>
    </source>
</evidence>
<dbReference type="PRINTS" id="PR00035">
    <property type="entry name" value="HTHGNTR"/>
</dbReference>
<dbReference type="Proteomes" id="UP000254326">
    <property type="component" value="Unassembled WGS sequence"/>
</dbReference>
<dbReference type="RefSeq" id="WP_115467091.1">
    <property type="nucleotide sequence ID" value="NZ_QKRA01000002.1"/>
</dbReference>
<keyword evidence="2" id="KW-0663">Pyridoxal phosphate</keyword>
<evidence type="ECO:0000259" key="6">
    <source>
        <dbReference type="PROSITE" id="PS50949"/>
    </source>
</evidence>
<feature type="domain" description="HTH gntR-type" evidence="6">
    <location>
        <begin position="14"/>
        <end position="82"/>
    </location>
</feature>
<reference evidence="7 8" key="1">
    <citation type="submission" date="2018-06" db="EMBL/GenBank/DDBJ databases">
        <title>Marinomonas sp. YLB-05 draft genome sequence.</title>
        <authorList>
            <person name="Yu L."/>
            <person name="Tang X."/>
        </authorList>
    </citation>
    <scope>NUCLEOTIDE SEQUENCE [LARGE SCALE GENOMIC DNA]</scope>
    <source>
        <strain evidence="7 8">YLB-05</strain>
    </source>
</reference>
<protein>
    <submittedName>
        <fullName evidence="7">PLP-dependent aminotransferase family protein</fullName>
    </submittedName>
</protein>
<gene>
    <name evidence="7" type="ORF">DN730_05405</name>
</gene>
<dbReference type="GO" id="GO:0003700">
    <property type="term" value="F:DNA-binding transcription factor activity"/>
    <property type="evidence" value="ECO:0007669"/>
    <property type="project" value="InterPro"/>
</dbReference>
<name>A0A370UB92_9GAMM</name>
<dbReference type="CDD" id="cd00609">
    <property type="entry name" value="AAT_like"/>
    <property type="match status" value="1"/>
</dbReference>
<accession>A0A370UB92</accession>
<dbReference type="SUPFAM" id="SSF46785">
    <property type="entry name" value="Winged helix' DNA-binding domain"/>
    <property type="match status" value="1"/>
</dbReference>
<dbReference type="Gene3D" id="1.10.10.10">
    <property type="entry name" value="Winged helix-like DNA-binding domain superfamily/Winged helix DNA-binding domain"/>
    <property type="match status" value="1"/>
</dbReference>
<evidence type="ECO:0000256" key="1">
    <source>
        <dbReference type="ARBA" id="ARBA00005384"/>
    </source>
</evidence>
<dbReference type="InterPro" id="IPR015421">
    <property type="entry name" value="PyrdxlP-dep_Trfase_major"/>
</dbReference>
<evidence type="ECO:0000256" key="5">
    <source>
        <dbReference type="ARBA" id="ARBA00023163"/>
    </source>
</evidence>
<keyword evidence="7" id="KW-0808">Transferase</keyword>
<dbReference type="PROSITE" id="PS50949">
    <property type="entry name" value="HTH_GNTR"/>
    <property type="match status" value="1"/>
</dbReference>
<keyword evidence="4" id="KW-0238">DNA-binding</keyword>
<dbReference type="AlphaFoldDB" id="A0A370UB92"/>